<gene>
    <name evidence="7" type="ORF">GCM10009733_021490</name>
</gene>
<dbReference type="InterPro" id="IPR044068">
    <property type="entry name" value="CB"/>
</dbReference>
<dbReference type="InterPro" id="IPR004107">
    <property type="entry name" value="Integrase_SAM-like_N"/>
</dbReference>
<dbReference type="RefSeq" id="WP_346103627.1">
    <property type="nucleotide sequence ID" value="NZ_BAAAMU010000011.1"/>
</dbReference>
<evidence type="ECO:0000256" key="3">
    <source>
        <dbReference type="ARBA" id="ARBA00023172"/>
    </source>
</evidence>
<keyword evidence="8" id="KW-1185">Reference proteome</keyword>
<evidence type="ECO:0000256" key="2">
    <source>
        <dbReference type="ARBA" id="ARBA00023125"/>
    </source>
</evidence>
<feature type="domain" description="Tyr recombinase" evidence="5">
    <location>
        <begin position="119"/>
        <end position="304"/>
    </location>
</feature>
<comment type="caution">
    <text evidence="7">The sequence shown here is derived from an EMBL/GenBank/DDBJ whole genome shotgun (WGS) entry which is preliminary data.</text>
</comment>
<keyword evidence="2 4" id="KW-0238">DNA-binding</keyword>
<evidence type="ECO:0000313" key="8">
    <source>
        <dbReference type="Proteomes" id="UP001500064"/>
    </source>
</evidence>
<dbReference type="SUPFAM" id="SSF56349">
    <property type="entry name" value="DNA breaking-rejoining enzymes"/>
    <property type="match status" value="1"/>
</dbReference>
<evidence type="ECO:0000256" key="1">
    <source>
        <dbReference type="ARBA" id="ARBA00022908"/>
    </source>
</evidence>
<protein>
    <submittedName>
        <fullName evidence="7">Tyrosine-type recombinase/integrase</fullName>
    </submittedName>
</protein>
<dbReference type="InterPro" id="IPR010998">
    <property type="entry name" value="Integrase_recombinase_N"/>
</dbReference>
<dbReference type="InterPro" id="IPR013762">
    <property type="entry name" value="Integrase-like_cat_sf"/>
</dbReference>
<dbReference type="Pfam" id="PF02899">
    <property type="entry name" value="Phage_int_SAM_1"/>
    <property type="match status" value="1"/>
</dbReference>
<dbReference type="Gene3D" id="1.10.443.10">
    <property type="entry name" value="Intergrase catalytic core"/>
    <property type="match status" value="1"/>
</dbReference>
<dbReference type="PROSITE" id="PS51898">
    <property type="entry name" value="TYR_RECOMBINASE"/>
    <property type="match status" value="1"/>
</dbReference>
<dbReference type="InterPro" id="IPR050090">
    <property type="entry name" value="Tyrosine_recombinase_XerCD"/>
</dbReference>
<dbReference type="Gene3D" id="1.10.150.130">
    <property type="match status" value="1"/>
</dbReference>
<name>A0ABN2F274_9ACTN</name>
<dbReference type="Proteomes" id="UP001500064">
    <property type="component" value="Unassembled WGS sequence"/>
</dbReference>
<accession>A0ABN2F274</accession>
<evidence type="ECO:0000259" key="5">
    <source>
        <dbReference type="PROSITE" id="PS51898"/>
    </source>
</evidence>
<dbReference type="InterPro" id="IPR002104">
    <property type="entry name" value="Integrase_catalytic"/>
</dbReference>
<sequence length="329" mass="35925">MTDLASTLQSFFTDHLIGNRQASRHTIAAYRDALKLLLTFAHARTRTPPSRLTLTDLDAPLISAFLAHLEHDRGNSVRTRNARLSAIHALFGYAAPRHPEHAAIIARVLAIPPKRFTQTLVTFLSDAEVDALLAAPDRSTWTGRRDHAMLALAIETGLRVSELVALTCANAHLGVGAHISCLGKGRKQRITPLTTGTVTLLKSWLRERAGTPTDPVFSTRRGRPLSVDAVQRRLAKHITTATSACPTLSEKTISPHTLRHTAAMRLLAAGVDITVIALWLGHENIASTQIYIHADLALKERALAFTRPTTSQPGRYRPPDAVLAFLEGM</sequence>
<feature type="domain" description="Core-binding (CB)" evidence="6">
    <location>
        <begin position="2"/>
        <end position="95"/>
    </location>
</feature>
<proteinExistence type="predicted"/>
<dbReference type="PANTHER" id="PTHR30349:SF81">
    <property type="entry name" value="TYROSINE RECOMBINASE XERC"/>
    <property type="match status" value="1"/>
</dbReference>
<keyword evidence="1" id="KW-0229">DNA integration</keyword>
<organism evidence="7 8">
    <name type="scientific">Nonomuraea maheshkhaliensis</name>
    <dbReference type="NCBI Taxonomy" id="419590"/>
    <lineage>
        <taxon>Bacteria</taxon>
        <taxon>Bacillati</taxon>
        <taxon>Actinomycetota</taxon>
        <taxon>Actinomycetes</taxon>
        <taxon>Streptosporangiales</taxon>
        <taxon>Streptosporangiaceae</taxon>
        <taxon>Nonomuraea</taxon>
    </lineage>
</organism>
<dbReference type="InterPro" id="IPR011010">
    <property type="entry name" value="DNA_brk_join_enz"/>
</dbReference>
<dbReference type="PANTHER" id="PTHR30349">
    <property type="entry name" value="PHAGE INTEGRASE-RELATED"/>
    <property type="match status" value="1"/>
</dbReference>
<reference evidence="7 8" key="1">
    <citation type="journal article" date="2019" name="Int. J. Syst. Evol. Microbiol.">
        <title>The Global Catalogue of Microorganisms (GCM) 10K type strain sequencing project: providing services to taxonomists for standard genome sequencing and annotation.</title>
        <authorList>
            <consortium name="The Broad Institute Genomics Platform"/>
            <consortium name="The Broad Institute Genome Sequencing Center for Infectious Disease"/>
            <person name="Wu L."/>
            <person name="Ma J."/>
        </authorList>
    </citation>
    <scope>NUCLEOTIDE SEQUENCE [LARGE SCALE GENOMIC DNA]</scope>
    <source>
        <strain evidence="7 8">JCM 13929</strain>
    </source>
</reference>
<keyword evidence="3" id="KW-0233">DNA recombination</keyword>
<dbReference type="Pfam" id="PF00589">
    <property type="entry name" value="Phage_integrase"/>
    <property type="match status" value="1"/>
</dbReference>
<evidence type="ECO:0000256" key="4">
    <source>
        <dbReference type="PROSITE-ProRule" id="PRU01248"/>
    </source>
</evidence>
<evidence type="ECO:0000313" key="7">
    <source>
        <dbReference type="EMBL" id="GAA1624505.1"/>
    </source>
</evidence>
<dbReference type="PROSITE" id="PS51900">
    <property type="entry name" value="CB"/>
    <property type="match status" value="1"/>
</dbReference>
<evidence type="ECO:0000259" key="6">
    <source>
        <dbReference type="PROSITE" id="PS51900"/>
    </source>
</evidence>
<dbReference type="EMBL" id="BAAAMU010000011">
    <property type="protein sequence ID" value="GAA1624505.1"/>
    <property type="molecule type" value="Genomic_DNA"/>
</dbReference>